<feature type="domain" description="Xaa-Pro dipeptidyl-peptidase-like" evidence="2">
    <location>
        <begin position="20"/>
        <end position="109"/>
    </location>
</feature>
<dbReference type="EMBL" id="KN832892">
    <property type="protein sequence ID" value="KIM93920.1"/>
    <property type="molecule type" value="Genomic_DNA"/>
</dbReference>
<dbReference type="AlphaFoldDB" id="A0A0C3GCM7"/>
<dbReference type="SUPFAM" id="SSF53474">
    <property type="entry name" value="alpha/beta-Hydrolases"/>
    <property type="match status" value="1"/>
</dbReference>
<evidence type="ECO:0000259" key="2">
    <source>
        <dbReference type="Pfam" id="PF02129"/>
    </source>
</evidence>
<dbReference type="PANTHER" id="PTHR22946:SF9">
    <property type="entry name" value="POLYKETIDE TRANSFERASE AF380"/>
    <property type="match status" value="1"/>
</dbReference>
<dbReference type="GO" id="GO:0016788">
    <property type="term" value="F:hydrolase activity, acting on ester bonds"/>
    <property type="evidence" value="ECO:0007669"/>
    <property type="project" value="UniProtKB-ARBA"/>
</dbReference>
<dbReference type="Proteomes" id="UP000054321">
    <property type="component" value="Unassembled WGS sequence"/>
</dbReference>
<dbReference type="HOGENOM" id="CLU_048587_1_0_1"/>
<reference evidence="4" key="2">
    <citation type="submission" date="2015-01" db="EMBL/GenBank/DDBJ databases">
        <title>Evolutionary Origins and Diversification of the Mycorrhizal Mutualists.</title>
        <authorList>
            <consortium name="DOE Joint Genome Institute"/>
            <consortium name="Mycorrhizal Genomics Consortium"/>
            <person name="Kohler A."/>
            <person name="Kuo A."/>
            <person name="Nagy L.G."/>
            <person name="Floudas D."/>
            <person name="Copeland A."/>
            <person name="Barry K.W."/>
            <person name="Cichocki N."/>
            <person name="Veneault-Fourrey C."/>
            <person name="LaButti K."/>
            <person name="Lindquist E.A."/>
            <person name="Lipzen A."/>
            <person name="Lundell T."/>
            <person name="Morin E."/>
            <person name="Murat C."/>
            <person name="Riley R."/>
            <person name="Ohm R."/>
            <person name="Sun H."/>
            <person name="Tunlid A."/>
            <person name="Henrissat B."/>
            <person name="Grigoriev I.V."/>
            <person name="Hibbett D.S."/>
            <person name="Martin F."/>
        </authorList>
    </citation>
    <scope>NUCLEOTIDE SEQUENCE [LARGE SCALE GENOMIC DNA]</scope>
    <source>
        <strain evidence="4">Zn</strain>
    </source>
</reference>
<keyword evidence="4" id="KW-1185">Reference proteome</keyword>
<sequence>MAHGIGAIKEAGLEPFAAAFVGAGYAAITFDYLHFGMSDGQPRGLLSVPQELRDCKDVIAWVRQQPRRFDINRIVFWGSSFGGMHVASLLAEDHGLAAGIAQCPCVDGLGASLQIPLVTTMRLISAALLDYLSSFFSDTPVYIPLAGDSSTLALMMGEEVVEGWARITPREGVDFPNRIAARSILSLSFNRPFLKLHRSVKPLLVVLPTWDHQAPLGAAEDAVRRAPLGESLRVSGGHFDLYKWGPSYTENLNGQLSFLKRVIG</sequence>
<accession>A0A0C3GCM7</accession>
<organism evidence="3 4">
    <name type="scientific">Oidiodendron maius (strain Zn)</name>
    <dbReference type="NCBI Taxonomy" id="913774"/>
    <lineage>
        <taxon>Eukaryota</taxon>
        <taxon>Fungi</taxon>
        <taxon>Dikarya</taxon>
        <taxon>Ascomycota</taxon>
        <taxon>Pezizomycotina</taxon>
        <taxon>Leotiomycetes</taxon>
        <taxon>Leotiomycetes incertae sedis</taxon>
        <taxon>Myxotrichaceae</taxon>
        <taxon>Oidiodendron</taxon>
    </lineage>
</organism>
<dbReference type="OrthoDB" id="2498029at2759"/>
<keyword evidence="1" id="KW-0378">Hydrolase</keyword>
<evidence type="ECO:0000256" key="1">
    <source>
        <dbReference type="ARBA" id="ARBA00022801"/>
    </source>
</evidence>
<evidence type="ECO:0000313" key="3">
    <source>
        <dbReference type="EMBL" id="KIM93920.1"/>
    </source>
</evidence>
<dbReference type="InterPro" id="IPR050261">
    <property type="entry name" value="FrsA_esterase"/>
</dbReference>
<dbReference type="InterPro" id="IPR029058">
    <property type="entry name" value="AB_hydrolase_fold"/>
</dbReference>
<name>A0A0C3GCM7_OIDMZ</name>
<evidence type="ECO:0000313" key="4">
    <source>
        <dbReference type="Proteomes" id="UP000054321"/>
    </source>
</evidence>
<dbReference type="Pfam" id="PF02129">
    <property type="entry name" value="Peptidase_S15"/>
    <property type="match status" value="1"/>
</dbReference>
<dbReference type="PANTHER" id="PTHR22946">
    <property type="entry name" value="DIENELACTONE HYDROLASE DOMAIN-CONTAINING PROTEIN-RELATED"/>
    <property type="match status" value="1"/>
</dbReference>
<dbReference type="Gene3D" id="3.40.50.1820">
    <property type="entry name" value="alpha/beta hydrolase"/>
    <property type="match status" value="1"/>
</dbReference>
<reference evidence="3 4" key="1">
    <citation type="submission" date="2014-04" db="EMBL/GenBank/DDBJ databases">
        <authorList>
            <consortium name="DOE Joint Genome Institute"/>
            <person name="Kuo A."/>
            <person name="Martino E."/>
            <person name="Perotto S."/>
            <person name="Kohler A."/>
            <person name="Nagy L.G."/>
            <person name="Floudas D."/>
            <person name="Copeland A."/>
            <person name="Barry K.W."/>
            <person name="Cichocki N."/>
            <person name="Veneault-Fourrey C."/>
            <person name="LaButti K."/>
            <person name="Lindquist E.A."/>
            <person name="Lipzen A."/>
            <person name="Lundell T."/>
            <person name="Morin E."/>
            <person name="Murat C."/>
            <person name="Sun H."/>
            <person name="Tunlid A."/>
            <person name="Henrissat B."/>
            <person name="Grigoriev I.V."/>
            <person name="Hibbett D.S."/>
            <person name="Martin F."/>
            <person name="Nordberg H.P."/>
            <person name="Cantor M.N."/>
            <person name="Hua S.X."/>
        </authorList>
    </citation>
    <scope>NUCLEOTIDE SEQUENCE [LARGE SCALE GENOMIC DNA]</scope>
    <source>
        <strain evidence="3 4">Zn</strain>
    </source>
</reference>
<dbReference type="InterPro" id="IPR000383">
    <property type="entry name" value="Xaa-Pro-like_dom"/>
</dbReference>
<dbReference type="STRING" id="913774.A0A0C3GCM7"/>
<protein>
    <recommendedName>
        <fullName evidence="2">Xaa-Pro dipeptidyl-peptidase-like domain-containing protein</fullName>
    </recommendedName>
</protein>
<dbReference type="ESTHER" id="9pezi-a0a0c3gcm7">
    <property type="family name" value="Xaa-Pro-like_dom"/>
</dbReference>
<proteinExistence type="predicted"/>
<dbReference type="InParanoid" id="A0A0C3GCM7"/>
<gene>
    <name evidence="3" type="ORF">OIDMADRAFT_137004</name>
</gene>